<dbReference type="InterPro" id="IPR045886">
    <property type="entry name" value="ThiF/MoeB/HesA"/>
</dbReference>
<evidence type="ECO:0000256" key="1">
    <source>
        <dbReference type="ARBA" id="ARBA00009919"/>
    </source>
</evidence>
<dbReference type="EMBL" id="SOIZ01000218">
    <property type="protein sequence ID" value="TET61951.1"/>
    <property type="molecule type" value="Genomic_DNA"/>
</dbReference>
<dbReference type="GO" id="GO:0004792">
    <property type="term" value="F:thiosulfate-cyanide sulfurtransferase activity"/>
    <property type="evidence" value="ECO:0007669"/>
    <property type="project" value="TreeGrafter"/>
</dbReference>
<evidence type="ECO:0000259" key="2">
    <source>
        <dbReference type="Pfam" id="PF00899"/>
    </source>
</evidence>
<reference evidence="3 4" key="1">
    <citation type="submission" date="2019-03" db="EMBL/GenBank/DDBJ databases">
        <title>Metabolic potential of uncultured bacteria and archaea associated with petroleum seepage in deep-sea sediments.</title>
        <authorList>
            <person name="Dong X."/>
            <person name="Hubert C."/>
        </authorList>
    </citation>
    <scope>NUCLEOTIDE SEQUENCE [LARGE SCALE GENOMIC DNA]</scope>
    <source>
        <strain evidence="3">E29_bin52</strain>
    </source>
</reference>
<comment type="similarity">
    <text evidence="1">Belongs to the HesA/MoeB/ThiF family.</text>
</comment>
<dbReference type="PANTHER" id="PTHR10953">
    <property type="entry name" value="UBIQUITIN-ACTIVATING ENZYME E1"/>
    <property type="match status" value="1"/>
</dbReference>
<dbReference type="AlphaFoldDB" id="A0A523W4N9"/>
<dbReference type="InterPro" id="IPR035985">
    <property type="entry name" value="Ubiquitin-activating_enz"/>
</dbReference>
<protein>
    <recommendedName>
        <fullName evidence="2">THIF-type NAD/FAD binding fold domain-containing protein</fullName>
    </recommendedName>
</protein>
<feature type="domain" description="THIF-type NAD/FAD binding fold" evidence="2">
    <location>
        <begin position="6"/>
        <end position="240"/>
    </location>
</feature>
<dbReference type="PANTHER" id="PTHR10953:SF102">
    <property type="entry name" value="ADENYLYLTRANSFERASE AND SULFURTRANSFERASE MOCS3"/>
    <property type="match status" value="1"/>
</dbReference>
<dbReference type="SUPFAM" id="SSF69572">
    <property type="entry name" value="Activating enzymes of the ubiquitin-like proteins"/>
    <property type="match status" value="1"/>
</dbReference>
<proteinExistence type="inferred from homology"/>
<dbReference type="InterPro" id="IPR000594">
    <property type="entry name" value="ThiF_NAD_FAD-bd"/>
</dbReference>
<evidence type="ECO:0000313" key="3">
    <source>
        <dbReference type="EMBL" id="TET61951.1"/>
    </source>
</evidence>
<accession>A0A523W4N9</accession>
<dbReference type="Gene3D" id="3.40.50.720">
    <property type="entry name" value="NAD(P)-binding Rossmann-like Domain"/>
    <property type="match status" value="1"/>
</dbReference>
<gene>
    <name evidence="3" type="ORF">E3J48_05075</name>
</gene>
<dbReference type="GO" id="GO:0005829">
    <property type="term" value="C:cytosol"/>
    <property type="evidence" value="ECO:0007669"/>
    <property type="project" value="TreeGrafter"/>
</dbReference>
<dbReference type="Pfam" id="PF00899">
    <property type="entry name" value="ThiF"/>
    <property type="match status" value="1"/>
</dbReference>
<evidence type="ECO:0000313" key="4">
    <source>
        <dbReference type="Proteomes" id="UP000319130"/>
    </source>
</evidence>
<dbReference type="FunFam" id="3.40.50.720:FF:000080">
    <property type="entry name" value="Thiazole biosynthesis adenylyltransferase ThiF"/>
    <property type="match status" value="1"/>
</dbReference>
<organism evidence="3 4">
    <name type="scientific">Aerophobetes bacterium</name>
    <dbReference type="NCBI Taxonomy" id="2030807"/>
    <lineage>
        <taxon>Bacteria</taxon>
        <taxon>Candidatus Aerophobota</taxon>
    </lineage>
</organism>
<name>A0A523W4N9_UNCAE</name>
<dbReference type="GO" id="GO:0008146">
    <property type="term" value="F:sulfotransferase activity"/>
    <property type="evidence" value="ECO:0007669"/>
    <property type="project" value="TreeGrafter"/>
</dbReference>
<dbReference type="CDD" id="cd00757">
    <property type="entry name" value="ThiF_MoeB_HesA_family"/>
    <property type="match status" value="1"/>
</dbReference>
<dbReference type="GO" id="GO:0008641">
    <property type="term" value="F:ubiquitin-like modifier activating enzyme activity"/>
    <property type="evidence" value="ECO:0007669"/>
    <property type="project" value="InterPro"/>
</dbReference>
<sequence length="338" mass="37407">MNFERYSRQILFSGIGRKGQESILRSRVIIIGCGALGTVIANNLARAGVGEIKIVDRDFVELQDLGRQILFDEEDAKERLPKAIAALNKLKKINSSIRLEAEVLSVEPRNIEKLIEGCHVVLDGTDNMETRFLINDACVKNWIPWIYGGVIGATGMSMNIIPEKTPCLRCVIHKLPLPGTLPTCDTQGIINPLPSAIGSWQSSEALKMLMGSDSLNQGLIYLDFWQGTFNKSRIMKRGDCLTCGKRDFRILKSKEISWVTALCGRNAVQISPPEATNISLESLRQTLGRVGEVSYNGYLLSFKTNGYELVVFPQGRVIIKGTTDKSVARNLCAKYIGL</sequence>
<dbReference type="Proteomes" id="UP000319130">
    <property type="component" value="Unassembled WGS sequence"/>
</dbReference>
<comment type="caution">
    <text evidence="3">The sequence shown here is derived from an EMBL/GenBank/DDBJ whole genome shotgun (WGS) entry which is preliminary data.</text>
</comment>
<dbReference type="GO" id="GO:0016779">
    <property type="term" value="F:nucleotidyltransferase activity"/>
    <property type="evidence" value="ECO:0007669"/>
    <property type="project" value="TreeGrafter"/>
</dbReference>